<name>A0ABP5H864_9ACTN</name>
<feature type="compositionally biased region" description="Polar residues" evidence="1">
    <location>
        <begin position="183"/>
        <end position="202"/>
    </location>
</feature>
<evidence type="ECO:0000313" key="2">
    <source>
        <dbReference type="EMBL" id="GAA2068410.1"/>
    </source>
</evidence>
<dbReference type="EMBL" id="BAAAPE010000005">
    <property type="protein sequence ID" value="GAA2068410.1"/>
    <property type="molecule type" value="Genomic_DNA"/>
</dbReference>
<proteinExistence type="predicted"/>
<protein>
    <submittedName>
        <fullName evidence="2">Uncharacterized protein</fullName>
    </submittedName>
</protein>
<comment type="caution">
    <text evidence="2">The sequence shown here is derived from an EMBL/GenBank/DDBJ whole genome shotgun (WGS) entry which is preliminary data.</text>
</comment>
<evidence type="ECO:0000313" key="3">
    <source>
        <dbReference type="Proteomes" id="UP001500016"/>
    </source>
</evidence>
<dbReference type="Proteomes" id="UP001500016">
    <property type="component" value="Unassembled WGS sequence"/>
</dbReference>
<accession>A0ABP5H864</accession>
<gene>
    <name evidence="2" type="ORF">GCM10009801_16630</name>
</gene>
<organism evidence="2 3">
    <name type="scientific">Streptomyces albiaxialis</name>
    <dbReference type="NCBI Taxonomy" id="329523"/>
    <lineage>
        <taxon>Bacteria</taxon>
        <taxon>Bacillati</taxon>
        <taxon>Actinomycetota</taxon>
        <taxon>Actinomycetes</taxon>
        <taxon>Kitasatosporales</taxon>
        <taxon>Streptomycetaceae</taxon>
        <taxon>Streptomyces</taxon>
    </lineage>
</organism>
<feature type="compositionally biased region" description="Polar residues" evidence="1">
    <location>
        <begin position="270"/>
        <end position="281"/>
    </location>
</feature>
<feature type="region of interest" description="Disordered" evidence="1">
    <location>
        <begin position="148"/>
        <end position="281"/>
    </location>
</feature>
<reference evidence="3" key="1">
    <citation type="journal article" date="2019" name="Int. J. Syst. Evol. Microbiol.">
        <title>The Global Catalogue of Microorganisms (GCM) 10K type strain sequencing project: providing services to taxonomists for standard genome sequencing and annotation.</title>
        <authorList>
            <consortium name="The Broad Institute Genomics Platform"/>
            <consortium name="The Broad Institute Genome Sequencing Center for Infectious Disease"/>
            <person name="Wu L."/>
            <person name="Ma J."/>
        </authorList>
    </citation>
    <scope>NUCLEOTIDE SEQUENCE [LARGE SCALE GENOMIC DNA]</scope>
    <source>
        <strain evidence="3">JCM 15478</strain>
    </source>
</reference>
<keyword evidence="3" id="KW-1185">Reference proteome</keyword>
<sequence length="281" mass="29989">MVTGGFRLRVWPAFAQPGAYRLRAVYQAPDGSRIVSPPRPLRVRYPLSAADEQAGELLMGDQQGTLLVLLGSDSTHLRAGNDALEYLWPESEIPITAGDGGEVAHGVGQLDEQSHVFFRSRTGRQSQSDGGYATRVTSRSAAYRVMQVPGENGRRHNTEFTTPATGDAKVSGSSTWRRAAPFSSASESNSTAPCSPPTSLSGRRQRPAARRSIGFAAWEPAGRGRPAVAPSRNCWAHHSTDTAQGPGGQDAQAPARLSSMPGGEDFRPTSYRQGVSVGRST</sequence>
<evidence type="ECO:0000256" key="1">
    <source>
        <dbReference type="SAM" id="MobiDB-lite"/>
    </source>
</evidence>